<name>A0AAN9T188_PSOTE</name>
<reference evidence="1 2" key="1">
    <citation type="submission" date="2024-01" db="EMBL/GenBank/DDBJ databases">
        <title>The genomes of 5 underutilized Papilionoideae crops provide insights into root nodulation and disease resistanc.</title>
        <authorList>
            <person name="Jiang F."/>
        </authorList>
    </citation>
    <scope>NUCLEOTIDE SEQUENCE [LARGE SCALE GENOMIC DNA]</scope>
    <source>
        <strain evidence="1">DUOXIRENSHENG_FW03</strain>
        <tissue evidence="1">Leaves</tissue>
    </source>
</reference>
<proteinExistence type="predicted"/>
<dbReference type="EMBL" id="JAYMYS010000001">
    <property type="protein sequence ID" value="KAK7410353.1"/>
    <property type="molecule type" value="Genomic_DNA"/>
</dbReference>
<gene>
    <name evidence="1" type="ORF">VNO78_01074</name>
</gene>
<sequence>MERFWLMMVGSRGDDLAIGAVVSGRWVDAERNRWRQDKECKGDGCLGEGLKMSSVLTLGHGSSKSTLIHAFPPHASTTRSDASYETTLFRTRPATPLIP</sequence>
<protein>
    <submittedName>
        <fullName evidence="1">Uncharacterized protein</fullName>
    </submittedName>
</protein>
<comment type="caution">
    <text evidence="1">The sequence shown here is derived from an EMBL/GenBank/DDBJ whole genome shotgun (WGS) entry which is preliminary data.</text>
</comment>
<evidence type="ECO:0000313" key="1">
    <source>
        <dbReference type="EMBL" id="KAK7410353.1"/>
    </source>
</evidence>
<organism evidence="1 2">
    <name type="scientific">Psophocarpus tetragonolobus</name>
    <name type="common">Winged bean</name>
    <name type="synonym">Dolichos tetragonolobus</name>
    <dbReference type="NCBI Taxonomy" id="3891"/>
    <lineage>
        <taxon>Eukaryota</taxon>
        <taxon>Viridiplantae</taxon>
        <taxon>Streptophyta</taxon>
        <taxon>Embryophyta</taxon>
        <taxon>Tracheophyta</taxon>
        <taxon>Spermatophyta</taxon>
        <taxon>Magnoliopsida</taxon>
        <taxon>eudicotyledons</taxon>
        <taxon>Gunneridae</taxon>
        <taxon>Pentapetalae</taxon>
        <taxon>rosids</taxon>
        <taxon>fabids</taxon>
        <taxon>Fabales</taxon>
        <taxon>Fabaceae</taxon>
        <taxon>Papilionoideae</taxon>
        <taxon>50 kb inversion clade</taxon>
        <taxon>NPAAA clade</taxon>
        <taxon>indigoferoid/millettioid clade</taxon>
        <taxon>Phaseoleae</taxon>
        <taxon>Psophocarpus</taxon>
    </lineage>
</organism>
<accession>A0AAN9T188</accession>
<dbReference type="AlphaFoldDB" id="A0AAN9T188"/>
<evidence type="ECO:0000313" key="2">
    <source>
        <dbReference type="Proteomes" id="UP001386955"/>
    </source>
</evidence>
<keyword evidence="2" id="KW-1185">Reference proteome</keyword>
<dbReference type="Proteomes" id="UP001386955">
    <property type="component" value="Unassembled WGS sequence"/>
</dbReference>